<reference evidence="2 5" key="2">
    <citation type="submission" date="2019-06" db="EMBL/GenBank/DDBJ databases">
        <title>Whole genome shotgun sequence of Brevibacillus agri NBRC 15538.</title>
        <authorList>
            <person name="Hosoyama A."/>
            <person name="Uohara A."/>
            <person name="Ohji S."/>
            <person name="Ichikawa N."/>
        </authorList>
    </citation>
    <scope>NUCLEOTIDE SEQUENCE [LARGE SCALE GENOMIC DNA]</scope>
    <source>
        <strain evidence="2 5">NBRC 15538</strain>
    </source>
</reference>
<sequence length="63" mass="7543">MSLALRLWRDDTLHEELQSITLRHISLAKEFSEKATTTERRQAIMQEIEALRQKRNEILNHQN</sequence>
<dbReference type="Proteomes" id="UP000276178">
    <property type="component" value="Unassembled WGS sequence"/>
</dbReference>
<keyword evidence="1" id="KW-0175">Coiled coil</keyword>
<reference evidence="3 4" key="1">
    <citation type="submission" date="2018-10" db="EMBL/GenBank/DDBJ databases">
        <title>Phylogenomics of Brevibacillus.</title>
        <authorList>
            <person name="Dunlap C."/>
        </authorList>
    </citation>
    <scope>NUCLEOTIDE SEQUENCE [LARGE SCALE GENOMIC DNA]</scope>
    <source>
        <strain evidence="3 4">NRRL NRS 1219</strain>
    </source>
</reference>
<proteinExistence type="predicted"/>
<evidence type="ECO:0000313" key="4">
    <source>
        <dbReference type="Proteomes" id="UP000276178"/>
    </source>
</evidence>
<protein>
    <submittedName>
        <fullName evidence="3">Uncharacterized protein</fullName>
    </submittedName>
</protein>
<accession>A0A3M8ASF2</accession>
<dbReference type="GeneID" id="82810807"/>
<evidence type="ECO:0000256" key="1">
    <source>
        <dbReference type="SAM" id="Coils"/>
    </source>
</evidence>
<organism evidence="3 4">
    <name type="scientific">Brevibacillus agri</name>
    <dbReference type="NCBI Taxonomy" id="51101"/>
    <lineage>
        <taxon>Bacteria</taxon>
        <taxon>Bacillati</taxon>
        <taxon>Bacillota</taxon>
        <taxon>Bacilli</taxon>
        <taxon>Bacillales</taxon>
        <taxon>Paenibacillaceae</taxon>
        <taxon>Brevibacillus</taxon>
    </lineage>
</organism>
<comment type="caution">
    <text evidence="3">The sequence shown here is derived from an EMBL/GenBank/DDBJ whole genome shotgun (WGS) entry which is preliminary data.</text>
</comment>
<dbReference type="RefSeq" id="WP_122953043.1">
    <property type="nucleotide sequence ID" value="NZ_BJOD01000011.1"/>
</dbReference>
<evidence type="ECO:0000313" key="2">
    <source>
        <dbReference type="EMBL" id="GED25193.1"/>
    </source>
</evidence>
<feature type="coiled-coil region" evidence="1">
    <location>
        <begin position="34"/>
        <end position="61"/>
    </location>
</feature>
<dbReference type="EMBL" id="BJOD01000011">
    <property type="protein sequence ID" value="GED25193.1"/>
    <property type="molecule type" value="Genomic_DNA"/>
</dbReference>
<gene>
    <name evidence="2" type="ORF">BAG01nite_12950</name>
    <name evidence="3" type="ORF">EB820_14555</name>
</gene>
<evidence type="ECO:0000313" key="3">
    <source>
        <dbReference type="EMBL" id="RNB54131.1"/>
    </source>
</evidence>
<dbReference type="Proteomes" id="UP000317180">
    <property type="component" value="Unassembled WGS sequence"/>
</dbReference>
<evidence type="ECO:0000313" key="5">
    <source>
        <dbReference type="Proteomes" id="UP000317180"/>
    </source>
</evidence>
<dbReference type="EMBL" id="RHHN01000042">
    <property type="protein sequence ID" value="RNB54131.1"/>
    <property type="molecule type" value="Genomic_DNA"/>
</dbReference>
<name>A0A3M8ASF2_9BACL</name>
<keyword evidence="5" id="KW-1185">Reference proteome</keyword>
<dbReference type="AlphaFoldDB" id="A0A3M8ASF2"/>